<dbReference type="RefSeq" id="WP_103094463.1">
    <property type="nucleotide sequence ID" value="NZ_LYMM01000002.1"/>
</dbReference>
<dbReference type="AlphaFoldDB" id="A0A2K2G651"/>
<dbReference type="InterPro" id="IPR007893">
    <property type="entry name" value="Spore_coat_U/FanG"/>
</dbReference>
<gene>
    <name evidence="3" type="ORF">A8V01_02970</name>
</gene>
<proteinExistence type="predicted"/>
<dbReference type="PANTHER" id="PTHR37089:SF4">
    <property type="entry name" value="EXPORTED PROTEIN"/>
    <property type="match status" value="1"/>
</dbReference>
<dbReference type="EMBL" id="LYMM01000002">
    <property type="protein sequence ID" value="PNU06517.1"/>
    <property type="molecule type" value="Genomic_DNA"/>
</dbReference>
<dbReference type="PANTHER" id="PTHR37089">
    <property type="entry name" value="PROTEIN U-RELATED"/>
    <property type="match status" value="1"/>
</dbReference>
<keyword evidence="4" id="KW-1185">Reference proteome</keyword>
<evidence type="ECO:0000256" key="1">
    <source>
        <dbReference type="SAM" id="SignalP"/>
    </source>
</evidence>
<feature type="signal peptide" evidence="1">
    <location>
        <begin position="1"/>
        <end position="25"/>
    </location>
</feature>
<dbReference type="InterPro" id="IPR053167">
    <property type="entry name" value="Spore_coat_component"/>
</dbReference>
<name>A0A2K2G651_9SPHN</name>
<accession>A0A2K2G651</accession>
<feature type="domain" description="Spore coat protein U/FanG" evidence="2">
    <location>
        <begin position="29"/>
        <end position="167"/>
    </location>
</feature>
<dbReference type="Proteomes" id="UP000236327">
    <property type="component" value="Unassembled WGS sequence"/>
</dbReference>
<evidence type="ECO:0000313" key="3">
    <source>
        <dbReference type="EMBL" id="PNU06517.1"/>
    </source>
</evidence>
<organism evidence="3 4">
    <name type="scientific">Novosphingobium guangzhouense</name>
    <dbReference type="NCBI Taxonomy" id="1850347"/>
    <lineage>
        <taxon>Bacteria</taxon>
        <taxon>Pseudomonadati</taxon>
        <taxon>Pseudomonadota</taxon>
        <taxon>Alphaproteobacteria</taxon>
        <taxon>Sphingomonadales</taxon>
        <taxon>Sphingomonadaceae</taxon>
        <taxon>Novosphingobium</taxon>
    </lineage>
</organism>
<keyword evidence="1" id="KW-0732">Signal</keyword>
<evidence type="ECO:0000259" key="2">
    <source>
        <dbReference type="Pfam" id="PF05229"/>
    </source>
</evidence>
<evidence type="ECO:0000313" key="4">
    <source>
        <dbReference type="Proteomes" id="UP000236327"/>
    </source>
</evidence>
<feature type="chain" id="PRO_5014385937" description="Spore coat protein U/FanG domain-containing protein" evidence="1">
    <location>
        <begin position="26"/>
        <end position="170"/>
    </location>
</feature>
<dbReference type="Pfam" id="PF05229">
    <property type="entry name" value="SCPU"/>
    <property type="match status" value="1"/>
</dbReference>
<reference evidence="3 4" key="1">
    <citation type="submission" date="2016-05" db="EMBL/GenBank/DDBJ databases">
        <title>Complete genome sequence of Novosphingobium guangzhouense SA925(T).</title>
        <authorList>
            <person name="Sha S."/>
        </authorList>
    </citation>
    <scope>NUCLEOTIDE SEQUENCE [LARGE SCALE GENOMIC DNA]</scope>
    <source>
        <strain evidence="3 4">SA925</strain>
    </source>
</reference>
<dbReference type="SMART" id="SM00972">
    <property type="entry name" value="SCPU"/>
    <property type="match status" value="1"/>
</dbReference>
<sequence length="170" mass="17477">MPVYRKISAYIATASALLVPAIANAAEVTDTFSVEITIVDTCTVTAGGPANIDFGEVETTETDLLEQGVITVNCSLTTPYTIGLTPSNADTTGAGEMESTDAAITDVVPYQLYSDAGTTAWGSAALGDPQNGLAGTGTGLDETYDVYAGVASTNYTPGSYIDTVTVTVFY</sequence>
<dbReference type="OrthoDB" id="7569754at2"/>
<comment type="caution">
    <text evidence="3">The sequence shown here is derived from an EMBL/GenBank/DDBJ whole genome shotgun (WGS) entry which is preliminary data.</text>
</comment>
<protein>
    <recommendedName>
        <fullName evidence="2">Spore coat protein U/FanG domain-containing protein</fullName>
    </recommendedName>
</protein>